<proteinExistence type="predicted"/>
<accession>A0ABW9RYW0</accession>
<gene>
    <name evidence="1" type="ORF">E1163_25185</name>
</gene>
<reference evidence="1 2" key="1">
    <citation type="submission" date="2019-02" db="EMBL/GenBank/DDBJ databases">
        <authorList>
            <person name="Goldberg S.R."/>
            <person name="Haltli B.A."/>
            <person name="Correa H."/>
            <person name="Russell K.G."/>
        </authorList>
    </citation>
    <scope>NUCLEOTIDE SEQUENCE [LARGE SCALE GENOMIC DNA]</scope>
    <source>
        <strain evidence="1 2">JCM 16186</strain>
    </source>
</reference>
<evidence type="ECO:0008006" key="3">
    <source>
        <dbReference type="Google" id="ProtNLM"/>
    </source>
</evidence>
<dbReference type="Proteomes" id="UP000798808">
    <property type="component" value="Unassembled WGS sequence"/>
</dbReference>
<dbReference type="RefSeq" id="WP_155175647.1">
    <property type="nucleotide sequence ID" value="NZ_BAAAFL010000012.1"/>
</dbReference>
<evidence type="ECO:0000313" key="2">
    <source>
        <dbReference type="Proteomes" id="UP000798808"/>
    </source>
</evidence>
<dbReference type="PROSITE" id="PS51257">
    <property type="entry name" value="PROKAR_LIPOPROTEIN"/>
    <property type="match status" value="1"/>
</dbReference>
<keyword evidence="2" id="KW-1185">Reference proteome</keyword>
<sequence length="192" mass="22084">MKNTFILIILISLASCQMKPDKTVSVYFDTDSLMKQQKQLLYEKQASISKWAKVQGKSSEGNVAPDSLDAWDREFQILEKININKPALQGSYEVKVYDDPNSNLKVKEYSGVSDDLEVPYLKLYYLNTPNDLRILEAEYIENNPVYHSTSNLKFIFDDFTGSSLLHKYTIKGTQKMIFKDSVNFEVKAEIKL</sequence>
<name>A0ABW9RYW0_9BACT</name>
<evidence type="ECO:0000313" key="1">
    <source>
        <dbReference type="EMBL" id="MTI28275.1"/>
    </source>
</evidence>
<organism evidence="1 2">
    <name type="scientific">Fulvivirga kasyanovii</name>
    <dbReference type="NCBI Taxonomy" id="396812"/>
    <lineage>
        <taxon>Bacteria</taxon>
        <taxon>Pseudomonadati</taxon>
        <taxon>Bacteroidota</taxon>
        <taxon>Cytophagia</taxon>
        <taxon>Cytophagales</taxon>
        <taxon>Fulvivirgaceae</taxon>
        <taxon>Fulvivirga</taxon>
    </lineage>
</organism>
<comment type="caution">
    <text evidence="1">The sequence shown here is derived from an EMBL/GenBank/DDBJ whole genome shotgun (WGS) entry which is preliminary data.</text>
</comment>
<dbReference type="EMBL" id="SMLW01000659">
    <property type="protein sequence ID" value="MTI28275.1"/>
    <property type="molecule type" value="Genomic_DNA"/>
</dbReference>
<protein>
    <recommendedName>
        <fullName evidence="3">Lipoprotein</fullName>
    </recommendedName>
</protein>